<name>A0A392RJY5_9FABA</name>
<organism evidence="1 2">
    <name type="scientific">Trifolium medium</name>
    <dbReference type="NCBI Taxonomy" id="97028"/>
    <lineage>
        <taxon>Eukaryota</taxon>
        <taxon>Viridiplantae</taxon>
        <taxon>Streptophyta</taxon>
        <taxon>Embryophyta</taxon>
        <taxon>Tracheophyta</taxon>
        <taxon>Spermatophyta</taxon>
        <taxon>Magnoliopsida</taxon>
        <taxon>eudicotyledons</taxon>
        <taxon>Gunneridae</taxon>
        <taxon>Pentapetalae</taxon>
        <taxon>rosids</taxon>
        <taxon>fabids</taxon>
        <taxon>Fabales</taxon>
        <taxon>Fabaceae</taxon>
        <taxon>Papilionoideae</taxon>
        <taxon>50 kb inversion clade</taxon>
        <taxon>NPAAA clade</taxon>
        <taxon>Hologalegina</taxon>
        <taxon>IRL clade</taxon>
        <taxon>Trifolieae</taxon>
        <taxon>Trifolium</taxon>
    </lineage>
</organism>
<dbReference type="Proteomes" id="UP000265520">
    <property type="component" value="Unassembled WGS sequence"/>
</dbReference>
<keyword evidence="2" id="KW-1185">Reference proteome</keyword>
<comment type="caution">
    <text evidence="1">The sequence shown here is derived from an EMBL/GenBank/DDBJ whole genome shotgun (WGS) entry which is preliminary data.</text>
</comment>
<sequence>MLGASSPSAQLPENNVRLACVKHIASVPSEPGSNSSFEYDWALQ</sequence>
<protein>
    <submittedName>
        <fullName evidence="1">ATP synthase subunit alpha</fullName>
    </submittedName>
</protein>
<reference evidence="1 2" key="1">
    <citation type="journal article" date="2018" name="Front. Plant Sci.">
        <title>Red Clover (Trifolium pratense) and Zigzag Clover (T. medium) - A Picture of Genomic Similarities and Differences.</title>
        <authorList>
            <person name="Dluhosova J."/>
            <person name="Istvanek J."/>
            <person name="Nedelnik J."/>
            <person name="Repkova J."/>
        </authorList>
    </citation>
    <scope>NUCLEOTIDE SEQUENCE [LARGE SCALE GENOMIC DNA]</scope>
    <source>
        <strain evidence="2">cv. 10/8</strain>
        <tissue evidence="1">Leaf</tissue>
    </source>
</reference>
<dbReference type="EMBL" id="LXQA010230261">
    <property type="protein sequence ID" value="MCI36080.1"/>
    <property type="molecule type" value="Genomic_DNA"/>
</dbReference>
<dbReference type="AlphaFoldDB" id="A0A392RJY5"/>
<evidence type="ECO:0000313" key="2">
    <source>
        <dbReference type="Proteomes" id="UP000265520"/>
    </source>
</evidence>
<proteinExistence type="predicted"/>
<evidence type="ECO:0000313" key="1">
    <source>
        <dbReference type="EMBL" id="MCI36080.1"/>
    </source>
</evidence>
<accession>A0A392RJY5</accession>
<feature type="non-terminal residue" evidence="1">
    <location>
        <position position="44"/>
    </location>
</feature>